<dbReference type="Proteomes" id="UP000594263">
    <property type="component" value="Unplaced"/>
</dbReference>
<reference evidence="1" key="1">
    <citation type="submission" date="2021-01" db="UniProtKB">
        <authorList>
            <consortium name="EnsemblPlants"/>
        </authorList>
    </citation>
    <scope>IDENTIFICATION</scope>
</reference>
<evidence type="ECO:0000313" key="1">
    <source>
        <dbReference type="EnsemblPlants" id="Kaladp0802s0002.1.v1.1.CDS.1"/>
    </source>
</evidence>
<accession>A0A7N0VG40</accession>
<organism evidence="1 2">
    <name type="scientific">Kalanchoe fedtschenkoi</name>
    <name type="common">Lavender scallops</name>
    <name type="synonym">South American air plant</name>
    <dbReference type="NCBI Taxonomy" id="63787"/>
    <lineage>
        <taxon>Eukaryota</taxon>
        <taxon>Viridiplantae</taxon>
        <taxon>Streptophyta</taxon>
        <taxon>Embryophyta</taxon>
        <taxon>Tracheophyta</taxon>
        <taxon>Spermatophyta</taxon>
        <taxon>Magnoliopsida</taxon>
        <taxon>eudicotyledons</taxon>
        <taxon>Gunneridae</taxon>
        <taxon>Pentapetalae</taxon>
        <taxon>Saxifragales</taxon>
        <taxon>Crassulaceae</taxon>
        <taxon>Kalanchoe</taxon>
    </lineage>
</organism>
<dbReference type="Gramene" id="Kaladp0802s0002.1.v1.1">
    <property type="protein sequence ID" value="Kaladp0802s0002.1.v1.1.CDS.1"/>
    <property type="gene ID" value="Kaladp0802s0002.v1.1"/>
</dbReference>
<keyword evidence="2" id="KW-1185">Reference proteome</keyword>
<dbReference type="AlphaFoldDB" id="A0A7N0VG40"/>
<dbReference type="EnsemblPlants" id="Kaladp0802s0002.1.v1.1">
    <property type="protein sequence ID" value="Kaladp0802s0002.1.v1.1.CDS.1"/>
    <property type="gene ID" value="Kaladp0802s0002.v1.1"/>
</dbReference>
<sequence length="49" mass="5034">MMADSGWVALALGIGCRSPNLRGEPGVVSRFQTCSGGRATSKEGKGCFS</sequence>
<protein>
    <submittedName>
        <fullName evidence="1">Uncharacterized protein</fullName>
    </submittedName>
</protein>
<evidence type="ECO:0000313" key="2">
    <source>
        <dbReference type="Proteomes" id="UP000594263"/>
    </source>
</evidence>
<name>A0A7N0VG40_KALFE</name>
<proteinExistence type="predicted"/>